<feature type="transmembrane region" description="Helical" evidence="1">
    <location>
        <begin position="12"/>
        <end position="31"/>
    </location>
</feature>
<reference evidence="2 3" key="1">
    <citation type="submission" date="2015-11" db="EMBL/GenBank/DDBJ databases">
        <title>Expanding the genomic diversity of Burkholderia species for the development of highly accurate diagnostics.</title>
        <authorList>
            <person name="Sahl J."/>
            <person name="Keim P."/>
            <person name="Wagner D."/>
        </authorList>
    </citation>
    <scope>NUCLEOTIDE SEQUENCE [LARGE SCALE GENOMIC DNA]</scope>
    <source>
        <strain evidence="2 3">MSMB368WGS</strain>
    </source>
</reference>
<keyword evidence="1" id="KW-0472">Membrane</keyword>
<dbReference type="RefSeq" id="WP_060239271.1">
    <property type="nucleotide sequence ID" value="NZ_LPJR01000002.1"/>
</dbReference>
<keyword evidence="1" id="KW-1133">Transmembrane helix</keyword>
<feature type="transmembrane region" description="Helical" evidence="1">
    <location>
        <begin position="43"/>
        <end position="61"/>
    </location>
</feature>
<keyword evidence="1" id="KW-0812">Transmembrane</keyword>
<sequence length="71" mass="8205">MQFINYLDRFLGVGVVARVLITILAALTWRMVAPEAYFSFGRWIMAAVVVLNVAYDAYLSYRMRRLKGNNQ</sequence>
<dbReference type="Proteomes" id="UP000062912">
    <property type="component" value="Unassembled WGS sequence"/>
</dbReference>
<dbReference type="AlphaFoldDB" id="A0A132EM62"/>
<evidence type="ECO:0000256" key="1">
    <source>
        <dbReference type="SAM" id="Phobius"/>
    </source>
</evidence>
<accession>A0A132EM62</accession>
<gene>
    <name evidence="2" type="ORF">WT56_34410</name>
</gene>
<organism evidence="2 3">
    <name type="scientific">Burkholderia pseudomultivorans</name>
    <dbReference type="NCBI Taxonomy" id="1207504"/>
    <lineage>
        <taxon>Bacteria</taxon>
        <taxon>Pseudomonadati</taxon>
        <taxon>Pseudomonadota</taxon>
        <taxon>Betaproteobacteria</taxon>
        <taxon>Burkholderiales</taxon>
        <taxon>Burkholderiaceae</taxon>
        <taxon>Burkholderia</taxon>
        <taxon>Burkholderia cepacia complex</taxon>
    </lineage>
</organism>
<proteinExistence type="predicted"/>
<evidence type="ECO:0000313" key="2">
    <source>
        <dbReference type="EMBL" id="KWF37435.1"/>
    </source>
</evidence>
<dbReference type="EMBL" id="LPJR01000002">
    <property type="protein sequence ID" value="KWF37435.1"/>
    <property type="molecule type" value="Genomic_DNA"/>
</dbReference>
<comment type="caution">
    <text evidence="2">The sequence shown here is derived from an EMBL/GenBank/DDBJ whole genome shotgun (WGS) entry which is preliminary data.</text>
</comment>
<name>A0A132EM62_9BURK</name>
<evidence type="ECO:0000313" key="3">
    <source>
        <dbReference type="Proteomes" id="UP000062912"/>
    </source>
</evidence>
<protein>
    <submittedName>
        <fullName evidence="2">Uncharacterized protein</fullName>
    </submittedName>
</protein>